<dbReference type="EMBL" id="NWSL01000020">
    <property type="protein sequence ID" value="PDS49182.1"/>
    <property type="molecule type" value="Genomic_DNA"/>
</dbReference>
<name>A0ABX4J277_9HYPH</name>
<evidence type="ECO:0000256" key="1">
    <source>
        <dbReference type="SAM" id="SignalP"/>
    </source>
</evidence>
<keyword evidence="3" id="KW-1185">Reference proteome</keyword>
<evidence type="ECO:0008006" key="4">
    <source>
        <dbReference type="Google" id="ProtNLM"/>
    </source>
</evidence>
<reference evidence="2 3" key="1">
    <citation type="submission" date="2017-09" db="EMBL/GenBank/DDBJ databases">
        <title>Comparative genomics of rhizobia isolated from Phaseolus vulgaris in China.</title>
        <authorList>
            <person name="Tong W."/>
        </authorList>
    </citation>
    <scope>NUCLEOTIDE SEQUENCE [LARGE SCALE GENOMIC DNA]</scope>
    <source>
        <strain evidence="2 3">Y27</strain>
    </source>
</reference>
<gene>
    <name evidence="2" type="ORF">CO662_24890</name>
</gene>
<keyword evidence="1" id="KW-0732">Signal</keyword>
<comment type="caution">
    <text evidence="2">The sequence shown here is derived from an EMBL/GenBank/DDBJ whole genome shotgun (WGS) entry which is preliminary data.</text>
</comment>
<accession>A0ABX4J277</accession>
<dbReference type="Proteomes" id="UP000219972">
    <property type="component" value="Unassembled WGS sequence"/>
</dbReference>
<dbReference type="PROSITE" id="PS51257">
    <property type="entry name" value="PROKAR_LIPOPROTEIN"/>
    <property type="match status" value="1"/>
</dbReference>
<evidence type="ECO:0000313" key="3">
    <source>
        <dbReference type="Proteomes" id="UP000219972"/>
    </source>
</evidence>
<feature type="chain" id="PRO_5046915963" description="Lipoprotein" evidence="1">
    <location>
        <begin position="21"/>
        <end position="135"/>
    </location>
</feature>
<sequence>MKAAPLLVAIVATLAGCATSGEEVPTPSGGTMHQAKCNGSPNECLKSAAKVCKGKYQVLDSSSNSGGLIADIMPGPITWYRMSYSCGVTDGRLPTFPFRGQQYTPAPVIYAPQASPTMRTTNCNRYGNNVSCTTF</sequence>
<evidence type="ECO:0000313" key="2">
    <source>
        <dbReference type="EMBL" id="PDS49182.1"/>
    </source>
</evidence>
<organism evidence="2 3">
    <name type="scientific">Rhizobium anhuiense</name>
    <dbReference type="NCBI Taxonomy" id="1184720"/>
    <lineage>
        <taxon>Bacteria</taxon>
        <taxon>Pseudomonadati</taxon>
        <taxon>Pseudomonadota</taxon>
        <taxon>Alphaproteobacteria</taxon>
        <taxon>Hyphomicrobiales</taxon>
        <taxon>Rhizobiaceae</taxon>
        <taxon>Rhizobium/Agrobacterium group</taxon>
        <taxon>Rhizobium</taxon>
    </lineage>
</organism>
<feature type="signal peptide" evidence="1">
    <location>
        <begin position="1"/>
        <end position="20"/>
    </location>
</feature>
<proteinExistence type="predicted"/>
<protein>
    <recommendedName>
        <fullName evidence="4">Lipoprotein</fullName>
    </recommendedName>
</protein>